<dbReference type="Proteomes" id="UP001206925">
    <property type="component" value="Unassembled WGS sequence"/>
</dbReference>
<name>A0AAD5CEH9_AMBAR</name>
<evidence type="ECO:0000256" key="3">
    <source>
        <dbReference type="ARBA" id="ARBA00022792"/>
    </source>
</evidence>
<evidence type="ECO:0000313" key="10">
    <source>
        <dbReference type="EMBL" id="KAI7739129.1"/>
    </source>
</evidence>
<feature type="coiled-coil region" evidence="8">
    <location>
        <begin position="1"/>
        <end position="35"/>
    </location>
</feature>
<dbReference type="GO" id="GO:0031966">
    <property type="term" value="C:mitochondrial membrane"/>
    <property type="evidence" value="ECO:0007669"/>
    <property type="project" value="UniProtKB-SubCell"/>
</dbReference>
<dbReference type="AlphaFoldDB" id="A0AAD5CEH9"/>
<dbReference type="GO" id="GO:0007005">
    <property type="term" value="P:mitochondrion organization"/>
    <property type="evidence" value="ECO:0007669"/>
    <property type="project" value="TreeGrafter"/>
</dbReference>
<evidence type="ECO:0000256" key="1">
    <source>
        <dbReference type="ARBA" id="ARBA00004325"/>
    </source>
</evidence>
<evidence type="ECO:0000256" key="2">
    <source>
        <dbReference type="ARBA" id="ARBA00022741"/>
    </source>
</evidence>
<reference evidence="10" key="1">
    <citation type="submission" date="2022-06" db="EMBL/GenBank/DDBJ databases">
        <title>Uncovering the hologenomic basis of an extraordinary plant invasion.</title>
        <authorList>
            <person name="Bieker V.C."/>
            <person name="Martin M.D."/>
            <person name="Gilbert T."/>
            <person name="Hodgins K."/>
            <person name="Battlay P."/>
            <person name="Petersen B."/>
            <person name="Wilson J."/>
        </authorList>
    </citation>
    <scope>NUCLEOTIDE SEQUENCE</scope>
    <source>
        <strain evidence="10">AA19_3_7</strain>
        <tissue evidence="10">Leaf</tissue>
    </source>
</reference>
<feature type="domain" description="ATPase family AAA" evidence="9">
    <location>
        <begin position="31"/>
        <end position="121"/>
    </location>
</feature>
<dbReference type="GO" id="GO:0008270">
    <property type="term" value="F:zinc ion binding"/>
    <property type="evidence" value="ECO:0007669"/>
    <property type="project" value="TreeGrafter"/>
</dbReference>
<dbReference type="Pfam" id="PF12037">
    <property type="entry name" value="ATAD3_N"/>
    <property type="match status" value="1"/>
</dbReference>
<sequence length="194" mass="22105">MAATKRQKVLYEEEKKVAQQQAQTRNQELVKMQEEQRKKDVNKRMLIERGNAEREKRVYAINTTFEHIGGGLCAILTDQNKLVVVVGGVTALAACICTTRQGARVVWSYVDRILGQPSLIKESSRGKYPWSGDKALDLWEDMKRKKLNPDSITALFLIWAYTHYTHLLKHGNTKWFQPPDTKKRSSLSAKSDGG</sequence>
<evidence type="ECO:0000256" key="6">
    <source>
        <dbReference type="ARBA" id="ARBA00023128"/>
    </source>
</evidence>
<keyword evidence="6" id="KW-0496">Mitochondrion</keyword>
<dbReference type="PANTHER" id="PTHR23075">
    <property type="entry name" value="PUTATIVE ATP-ASE"/>
    <property type="match status" value="1"/>
</dbReference>
<evidence type="ECO:0000313" key="11">
    <source>
        <dbReference type="Proteomes" id="UP001206925"/>
    </source>
</evidence>
<keyword evidence="4" id="KW-0067">ATP-binding</keyword>
<gene>
    <name evidence="10" type="ORF">M8C21_004103</name>
</gene>
<dbReference type="GO" id="GO:0005524">
    <property type="term" value="F:ATP binding"/>
    <property type="evidence" value="ECO:0007669"/>
    <property type="project" value="UniProtKB-KW"/>
</dbReference>
<dbReference type="InterPro" id="IPR021911">
    <property type="entry name" value="ATAD3_N"/>
</dbReference>
<accession>A0AAD5CEH9</accession>
<evidence type="ECO:0000259" key="9">
    <source>
        <dbReference type="Pfam" id="PF12037"/>
    </source>
</evidence>
<protein>
    <recommendedName>
        <fullName evidence="9">ATPase family AAA domain-containing protein</fullName>
    </recommendedName>
</protein>
<keyword evidence="11" id="KW-1185">Reference proteome</keyword>
<organism evidence="10 11">
    <name type="scientific">Ambrosia artemisiifolia</name>
    <name type="common">Common ragweed</name>
    <dbReference type="NCBI Taxonomy" id="4212"/>
    <lineage>
        <taxon>Eukaryota</taxon>
        <taxon>Viridiplantae</taxon>
        <taxon>Streptophyta</taxon>
        <taxon>Embryophyta</taxon>
        <taxon>Tracheophyta</taxon>
        <taxon>Spermatophyta</taxon>
        <taxon>Magnoliopsida</taxon>
        <taxon>eudicotyledons</taxon>
        <taxon>Gunneridae</taxon>
        <taxon>Pentapetalae</taxon>
        <taxon>asterids</taxon>
        <taxon>campanulids</taxon>
        <taxon>Asterales</taxon>
        <taxon>Asteraceae</taxon>
        <taxon>Asteroideae</taxon>
        <taxon>Heliantheae alliance</taxon>
        <taxon>Heliantheae</taxon>
        <taxon>Ambrosia</taxon>
    </lineage>
</organism>
<dbReference type="PANTHER" id="PTHR23075:SF0">
    <property type="entry name" value="ATPASE FAMILY AAA DOMAIN-CONTAINING PROTEIN 3"/>
    <property type="match status" value="1"/>
</dbReference>
<evidence type="ECO:0000256" key="5">
    <source>
        <dbReference type="ARBA" id="ARBA00023054"/>
    </source>
</evidence>
<keyword evidence="3" id="KW-0999">Mitochondrion inner membrane</keyword>
<comment type="caution">
    <text evidence="10">The sequence shown here is derived from an EMBL/GenBank/DDBJ whole genome shotgun (WGS) entry which is preliminary data.</text>
</comment>
<keyword evidence="7" id="KW-0472">Membrane</keyword>
<keyword evidence="5 8" id="KW-0175">Coiled coil</keyword>
<keyword evidence="2" id="KW-0547">Nucleotide-binding</keyword>
<comment type="subcellular location">
    <subcellularLocation>
        <location evidence="1">Mitochondrion membrane</location>
    </subcellularLocation>
</comment>
<evidence type="ECO:0000256" key="8">
    <source>
        <dbReference type="SAM" id="Coils"/>
    </source>
</evidence>
<evidence type="ECO:0000256" key="7">
    <source>
        <dbReference type="ARBA" id="ARBA00023136"/>
    </source>
</evidence>
<evidence type="ECO:0000256" key="4">
    <source>
        <dbReference type="ARBA" id="ARBA00022840"/>
    </source>
</evidence>
<dbReference type="EMBL" id="JAMZMK010008669">
    <property type="protein sequence ID" value="KAI7739129.1"/>
    <property type="molecule type" value="Genomic_DNA"/>
</dbReference>
<proteinExistence type="predicted"/>